<gene>
    <name evidence="11" type="ORF">CHIRRI_LOCUS254</name>
</gene>
<dbReference type="PRINTS" id="PR00619">
    <property type="entry name" value="GATAZNFINGER"/>
</dbReference>
<reference evidence="11" key="2">
    <citation type="submission" date="2022-10" db="EMBL/GenBank/DDBJ databases">
        <authorList>
            <consortium name="ENA_rothamsted_submissions"/>
            <consortium name="culmorum"/>
            <person name="King R."/>
        </authorList>
    </citation>
    <scope>NUCLEOTIDE SEQUENCE</scope>
</reference>
<feature type="region of interest" description="Disordered" evidence="9">
    <location>
        <begin position="285"/>
        <end position="326"/>
    </location>
</feature>
<dbReference type="InterPro" id="IPR013088">
    <property type="entry name" value="Znf_NHR/GATA"/>
</dbReference>
<evidence type="ECO:0000256" key="4">
    <source>
        <dbReference type="ARBA" id="ARBA00022833"/>
    </source>
</evidence>
<dbReference type="AlphaFoldDB" id="A0A9N9RIJ2"/>
<evidence type="ECO:0000256" key="8">
    <source>
        <dbReference type="PROSITE-ProRule" id="PRU00094"/>
    </source>
</evidence>
<feature type="domain" description="GATA-type" evidence="10">
    <location>
        <begin position="475"/>
        <end position="528"/>
    </location>
</feature>
<keyword evidence="5" id="KW-0805">Transcription regulation</keyword>
<evidence type="ECO:0000256" key="3">
    <source>
        <dbReference type="ARBA" id="ARBA00022771"/>
    </source>
</evidence>
<feature type="compositionally biased region" description="Basic and acidic residues" evidence="9">
    <location>
        <begin position="285"/>
        <end position="295"/>
    </location>
</feature>
<dbReference type="Proteomes" id="UP001153620">
    <property type="component" value="Chromosome 1"/>
</dbReference>
<dbReference type="Pfam" id="PF00320">
    <property type="entry name" value="GATA"/>
    <property type="match status" value="1"/>
</dbReference>
<dbReference type="GO" id="GO:0008270">
    <property type="term" value="F:zinc ion binding"/>
    <property type="evidence" value="ECO:0007669"/>
    <property type="project" value="UniProtKB-KW"/>
</dbReference>
<dbReference type="InterPro" id="IPR000679">
    <property type="entry name" value="Znf_GATA"/>
</dbReference>
<feature type="region of interest" description="Disordered" evidence="9">
    <location>
        <begin position="78"/>
        <end position="100"/>
    </location>
</feature>
<reference evidence="11" key="1">
    <citation type="submission" date="2022-01" db="EMBL/GenBank/DDBJ databases">
        <authorList>
            <person name="King R."/>
        </authorList>
    </citation>
    <scope>NUCLEOTIDE SEQUENCE</scope>
</reference>
<dbReference type="GO" id="GO:0000122">
    <property type="term" value="P:negative regulation of transcription by RNA polymerase II"/>
    <property type="evidence" value="ECO:0007669"/>
    <property type="project" value="TreeGrafter"/>
</dbReference>
<dbReference type="FunFam" id="3.30.50.10:FF:000002">
    <property type="entry name" value="Gata transcription factor gatad"/>
    <property type="match status" value="1"/>
</dbReference>
<feature type="region of interest" description="Disordered" evidence="9">
    <location>
        <begin position="519"/>
        <end position="556"/>
    </location>
</feature>
<dbReference type="Gene3D" id="3.30.50.10">
    <property type="entry name" value="Erythroid Transcription Factor GATA-1, subunit A"/>
    <property type="match status" value="1"/>
</dbReference>
<evidence type="ECO:0000313" key="11">
    <source>
        <dbReference type="EMBL" id="CAG9797254.1"/>
    </source>
</evidence>
<evidence type="ECO:0000256" key="5">
    <source>
        <dbReference type="ARBA" id="ARBA00023015"/>
    </source>
</evidence>
<dbReference type="SUPFAM" id="SSF57716">
    <property type="entry name" value="Glucocorticoid receptor-like (DNA-binding domain)"/>
    <property type="match status" value="1"/>
</dbReference>
<sequence>MLRRELRTVENGTRNRKYLKRAISGTQYHEIMRQSSAKLDDLLSPSLNEDKLSDEETAIAALTALRNNNHHMNFHHHQQISNCNNNSSRNSETSSPPVTKSSVTSLISKFHLQNLEANSVSVIPLDTTVVKQQQSSSSSRTSPSLAPPQISVKNLSQLQQHLETAAVLMDMGKKVIISPPSSKPQSPNLNEQNNNSNSNNKNNHKSITSSSTVIKAQDYSINNLKRTPSCEEEMDLSLKRMRALESLRNSGNQRVTMSPISIVNNMMPQLLKSDIIKKEIMDVTDNDHMSEKSDDSSDSGRLQMDISSQEDTEEYRNLPTLKPIGRDTPESNFSDEHAFDQADQFLQALAQHTQLNGGNEATQLLRKMINCRSLGIPFSPQLHHMSMEQPMALLKNAQKQAGRRKQSCPSRSGLTEPVIKKINLGSSSPSLGAATSGDMAESSVNNIWTGSDEIAKVNNNNNSPKNANNNQANQQQKDLSCTNCGTTTTTIWRRNLRGEMVCNACGLYFKLHGVNRPHTMRRDTIHTRRRRPKGDKSNRRKSKNQEVPEQEANGGAKSDLTAIQNHNLLIALAQHGNATGGSPFAMPHHYQQFLRTHMPVQNDGGNNEDVAGSGDESEAENDLDSCNLPLNLVATQLGDS</sequence>
<dbReference type="GO" id="GO:0000981">
    <property type="term" value="F:DNA-binding transcription factor activity, RNA polymerase II-specific"/>
    <property type="evidence" value="ECO:0007669"/>
    <property type="project" value="TreeGrafter"/>
</dbReference>
<keyword evidence="3 8" id="KW-0863">Zinc-finger</keyword>
<dbReference type="GO" id="GO:0045165">
    <property type="term" value="P:cell fate commitment"/>
    <property type="evidence" value="ECO:0007669"/>
    <property type="project" value="TreeGrafter"/>
</dbReference>
<dbReference type="PROSITE" id="PS50114">
    <property type="entry name" value="GATA_ZN_FINGER_2"/>
    <property type="match status" value="1"/>
</dbReference>
<feature type="region of interest" description="Disordered" evidence="9">
    <location>
        <begin position="455"/>
        <end position="477"/>
    </location>
</feature>
<feature type="compositionally biased region" description="Low complexity" evidence="9">
    <location>
        <begin position="81"/>
        <end position="100"/>
    </location>
</feature>
<organism evidence="11 12">
    <name type="scientific">Chironomus riparius</name>
    <dbReference type="NCBI Taxonomy" id="315576"/>
    <lineage>
        <taxon>Eukaryota</taxon>
        <taxon>Metazoa</taxon>
        <taxon>Ecdysozoa</taxon>
        <taxon>Arthropoda</taxon>
        <taxon>Hexapoda</taxon>
        <taxon>Insecta</taxon>
        <taxon>Pterygota</taxon>
        <taxon>Neoptera</taxon>
        <taxon>Endopterygota</taxon>
        <taxon>Diptera</taxon>
        <taxon>Nematocera</taxon>
        <taxon>Chironomoidea</taxon>
        <taxon>Chironomidae</taxon>
        <taxon>Chironominae</taxon>
        <taxon>Chironomus</taxon>
    </lineage>
</organism>
<accession>A0A9N9RIJ2</accession>
<feature type="region of interest" description="Disordered" evidence="9">
    <location>
        <begin position="176"/>
        <end position="211"/>
    </location>
</feature>
<dbReference type="CDD" id="cd00202">
    <property type="entry name" value="ZnF_GATA"/>
    <property type="match status" value="1"/>
</dbReference>
<comment type="subcellular location">
    <subcellularLocation>
        <location evidence="1">Nucleus</location>
    </subcellularLocation>
</comment>
<evidence type="ECO:0000313" key="12">
    <source>
        <dbReference type="Proteomes" id="UP001153620"/>
    </source>
</evidence>
<dbReference type="PROSITE" id="PS00344">
    <property type="entry name" value="GATA_ZN_FINGER_1"/>
    <property type="match status" value="1"/>
</dbReference>
<feature type="compositionally biased region" description="Low complexity" evidence="9">
    <location>
        <begin position="178"/>
        <end position="211"/>
    </location>
</feature>
<dbReference type="SMART" id="SM00401">
    <property type="entry name" value="ZnF_GATA"/>
    <property type="match status" value="1"/>
</dbReference>
<keyword evidence="12" id="KW-1185">Reference proteome</keyword>
<evidence type="ECO:0000256" key="9">
    <source>
        <dbReference type="SAM" id="MobiDB-lite"/>
    </source>
</evidence>
<dbReference type="InterPro" id="IPR039355">
    <property type="entry name" value="Transcription_factor_GATA"/>
</dbReference>
<dbReference type="PANTHER" id="PTHR10071:SF337">
    <property type="entry name" value="GATA-BINDING FACTOR A"/>
    <property type="match status" value="1"/>
</dbReference>
<evidence type="ECO:0000256" key="6">
    <source>
        <dbReference type="ARBA" id="ARBA00023163"/>
    </source>
</evidence>
<dbReference type="GO" id="GO:0005634">
    <property type="term" value="C:nucleus"/>
    <property type="evidence" value="ECO:0007669"/>
    <property type="project" value="UniProtKB-SubCell"/>
</dbReference>
<dbReference type="PANTHER" id="PTHR10071">
    <property type="entry name" value="TRANSCRIPTION FACTOR GATA FAMILY MEMBER"/>
    <property type="match status" value="1"/>
</dbReference>
<keyword evidence="7" id="KW-0539">Nucleus</keyword>
<feature type="region of interest" description="Disordered" evidence="9">
    <location>
        <begin position="399"/>
        <end position="437"/>
    </location>
</feature>
<dbReference type="GO" id="GO:0045944">
    <property type="term" value="P:positive regulation of transcription by RNA polymerase II"/>
    <property type="evidence" value="ECO:0007669"/>
    <property type="project" value="TreeGrafter"/>
</dbReference>
<name>A0A9N9RIJ2_9DIPT</name>
<evidence type="ECO:0000256" key="2">
    <source>
        <dbReference type="ARBA" id="ARBA00022723"/>
    </source>
</evidence>
<feature type="compositionally biased region" description="Low complexity" evidence="9">
    <location>
        <begin position="456"/>
        <end position="477"/>
    </location>
</feature>
<evidence type="ECO:0000256" key="1">
    <source>
        <dbReference type="ARBA" id="ARBA00004123"/>
    </source>
</evidence>
<protein>
    <recommendedName>
        <fullName evidence="10">GATA-type domain-containing protein</fullName>
    </recommendedName>
</protein>
<keyword evidence="2" id="KW-0479">Metal-binding</keyword>
<feature type="compositionally biased region" description="Basic residues" evidence="9">
    <location>
        <begin position="527"/>
        <end position="542"/>
    </location>
</feature>
<keyword evidence="4" id="KW-0862">Zinc</keyword>
<dbReference type="EMBL" id="OU895877">
    <property type="protein sequence ID" value="CAG9797254.1"/>
    <property type="molecule type" value="Genomic_DNA"/>
</dbReference>
<feature type="region of interest" description="Disordered" evidence="9">
    <location>
        <begin position="598"/>
        <end position="626"/>
    </location>
</feature>
<keyword evidence="6" id="KW-0804">Transcription</keyword>
<dbReference type="GO" id="GO:0000978">
    <property type="term" value="F:RNA polymerase II cis-regulatory region sequence-specific DNA binding"/>
    <property type="evidence" value="ECO:0007669"/>
    <property type="project" value="TreeGrafter"/>
</dbReference>
<dbReference type="OrthoDB" id="2162994at2759"/>
<evidence type="ECO:0000256" key="7">
    <source>
        <dbReference type="ARBA" id="ARBA00023242"/>
    </source>
</evidence>
<proteinExistence type="predicted"/>
<evidence type="ECO:0000259" key="10">
    <source>
        <dbReference type="PROSITE" id="PS50114"/>
    </source>
</evidence>